<dbReference type="EC" id="5.1.1.7" evidence="3"/>
<evidence type="ECO:0000256" key="2">
    <source>
        <dbReference type="ARBA" id="ARBA00010219"/>
    </source>
</evidence>
<evidence type="ECO:0000256" key="5">
    <source>
        <dbReference type="ARBA" id="ARBA00023154"/>
    </source>
</evidence>
<dbReference type="SUPFAM" id="SSF54506">
    <property type="entry name" value="Diaminopimelate epimerase-like"/>
    <property type="match status" value="1"/>
</dbReference>
<evidence type="ECO:0000313" key="8">
    <source>
        <dbReference type="EMBL" id="KAK9866398.1"/>
    </source>
</evidence>
<dbReference type="GO" id="GO:0009089">
    <property type="term" value="P:lysine biosynthetic process via diaminopimelate"/>
    <property type="evidence" value="ECO:0007669"/>
    <property type="project" value="InterPro"/>
</dbReference>
<dbReference type="HAMAP" id="MF_00197">
    <property type="entry name" value="DAP_epimerase"/>
    <property type="match status" value="1"/>
</dbReference>
<dbReference type="NCBIfam" id="TIGR00652">
    <property type="entry name" value="DapF"/>
    <property type="match status" value="1"/>
</dbReference>
<dbReference type="PROSITE" id="PS01326">
    <property type="entry name" value="DAP_EPIMERASE"/>
    <property type="match status" value="1"/>
</dbReference>
<evidence type="ECO:0000256" key="4">
    <source>
        <dbReference type="ARBA" id="ARBA00022605"/>
    </source>
</evidence>
<dbReference type="PANTHER" id="PTHR31689">
    <property type="entry name" value="DIAMINOPIMELATE EPIMERASE, CHLOROPLASTIC"/>
    <property type="match status" value="1"/>
</dbReference>
<evidence type="ECO:0000256" key="3">
    <source>
        <dbReference type="ARBA" id="ARBA00013080"/>
    </source>
</evidence>
<comment type="caution">
    <text evidence="8">The sequence shown here is derived from an EMBL/GenBank/DDBJ whole genome shotgun (WGS) entry which is preliminary data.</text>
</comment>
<comment type="pathway">
    <text evidence="1">Amino-acid biosynthesis; L-lysine biosynthesis via DAP pathway; DL-2,6-diaminopimelate from LL-2,6-diaminopimelate: step 1/1.</text>
</comment>
<protein>
    <recommendedName>
        <fullName evidence="3">diaminopimelate epimerase</fullName>
        <ecNumber evidence="3">5.1.1.7</ecNumber>
    </recommendedName>
</protein>
<gene>
    <name evidence="8" type="ORF">WJX84_008088</name>
</gene>
<keyword evidence="9" id="KW-1185">Reference proteome</keyword>
<dbReference type="EMBL" id="JALJOV010000165">
    <property type="protein sequence ID" value="KAK9866398.1"/>
    <property type="molecule type" value="Genomic_DNA"/>
</dbReference>
<accession>A0AAW1TC55</accession>
<evidence type="ECO:0000256" key="6">
    <source>
        <dbReference type="ARBA" id="ARBA00023235"/>
    </source>
</evidence>
<name>A0AAW1TC55_9CHLO</name>
<comment type="catalytic activity">
    <reaction evidence="7">
        <text>(2S,6S)-2,6-diaminopimelate = meso-2,6-diaminopimelate</text>
        <dbReference type="Rhea" id="RHEA:15393"/>
        <dbReference type="ChEBI" id="CHEBI:57609"/>
        <dbReference type="ChEBI" id="CHEBI:57791"/>
        <dbReference type="EC" id="5.1.1.7"/>
    </reaction>
</comment>
<evidence type="ECO:0000256" key="7">
    <source>
        <dbReference type="ARBA" id="ARBA00051712"/>
    </source>
</evidence>
<dbReference type="PANTHER" id="PTHR31689:SF0">
    <property type="entry name" value="DIAMINOPIMELATE EPIMERASE"/>
    <property type="match status" value="1"/>
</dbReference>
<keyword evidence="6" id="KW-0413">Isomerase</keyword>
<dbReference type="GO" id="GO:0005829">
    <property type="term" value="C:cytosol"/>
    <property type="evidence" value="ECO:0007669"/>
    <property type="project" value="TreeGrafter"/>
</dbReference>
<dbReference type="InterPro" id="IPR018510">
    <property type="entry name" value="DAP_epimerase_AS"/>
</dbReference>
<sequence>MQVMLLGSGKSAAGCYQRSGSKSLVLCQATQTVSTPATLKQQQSLNKTSSHLSFSKYQGLGNDFILVDNRQQQELLVTATQAAELCDRHFGIGADGVIFALPAANGDVDYAMRMFNNDGSEPEMCGNGIRCLARFVAQLDGDIPRRYRVHTLAGLIQPELLEDGQVRVDMGPPTLCPEAVPTTLPATQDGASVAAPLQIDGTMWPMTCVSMGNPHAVTFGPADSPIRVDSLPLAQLGPHFETHPVFPAKTNTEFVEILDRGHVRMVVWERGAGITLACGTGACATLVAGVLEGRLSNACQVDLPGGPLQIEWERQGNGHVYMTGPAELVFAGQVSLKQLD</sequence>
<dbReference type="FunFam" id="3.10.310.10:FF:000009">
    <property type="entry name" value="Diaminopimelate epimerase chloroplastic"/>
    <property type="match status" value="1"/>
</dbReference>
<comment type="similarity">
    <text evidence="2">Belongs to the diaminopimelate epimerase family.</text>
</comment>
<proteinExistence type="inferred from homology"/>
<dbReference type="InterPro" id="IPR001653">
    <property type="entry name" value="DAP_epimerase_DapF"/>
</dbReference>
<reference evidence="8 9" key="1">
    <citation type="journal article" date="2024" name="Nat. Commun.">
        <title>Phylogenomics reveals the evolutionary origins of lichenization in chlorophyte algae.</title>
        <authorList>
            <person name="Puginier C."/>
            <person name="Libourel C."/>
            <person name="Otte J."/>
            <person name="Skaloud P."/>
            <person name="Haon M."/>
            <person name="Grisel S."/>
            <person name="Petersen M."/>
            <person name="Berrin J.G."/>
            <person name="Delaux P.M."/>
            <person name="Dal Grande F."/>
            <person name="Keller J."/>
        </authorList>
    </citation>
    <scope>NUCLEOTIDE SEQUENCE [LARGE SCALE GENOMIC DNA]</scope>
    <source>
        <strain evidence="8 9">SAG 2523</strain>
    </source>
</reference>
<keyword evidence="4" id="KW-0028">Amino-acid biosynthesis</keyword>
<evidence type="ECO:0000313" key="9">
    <source>
        <dbReference type="Proteomes" id="UP001485043"/>
    </source>
</evidence>
<evidence type="ECO:0000256" key="1">
    <source>
        <dbReference type="ARBA" id="ARBA00005196"/>
    </source>
</evidence>
<dbReference type="AlphaFoldDB" id="A0AAW1TC55"/>
<dbReference type="GO" id="GO:0008837">
    <property type="term" value="F:diaminopimelate epimerase activity"/>
    <property type="evidence" value="ECO:0007669"/>
    <property type="project" value="UniProtKB-EC"/>
</dbReference>
<dbReference type="Gene3D" id="3.10.310.10">
    <property type="entry name" value="Diaminopimelate Epimerase, Chain A, domain 1"/>
    <property type="match status" value="2"/>
</dbReference>
<organism evidence="8 9">
    <name type="scientific">Apatococcus fuscideae</name>
    <dbReference type="NCBI Taxonomy" id="2026836"/>
    <lineage>
        <taxon>Eukaryota</taxon>
        <taxon>Viridiplantae</taxon>
        <taxon>Chlorophyta</taxon>
        <taxon>core chlorophytes</taxon>
        <taxon>Trebouxiophyceae</taxon>
        <taxon>Chlorellales</taxon>
        <taxon>Chlorellaceae</taxon>
        <taxon>Apatococcus</taxon>
    </lineage>
</organism>
<dbReference type="Proteomes" id="UP001485043">
    <property type="component" value="Unassembled WGS sequence"/>
</dbReference>
<dbReference type="Pfam" id="PF01678">
    <property type="entry name" value="DAP_epimerase"/>
    <property type="match status" value="2"/>
</dbReference>
<keyword evidence="5" id="KW-0457">Lysine biosynthesis</keyword>